<dbReference type="PROSITE" id="PS51782">
    <property type="entry name" value="LYSM"/>
    <property type="match status" value="1"/>
</dbReference>
<dbReference type="Pfam" id="PF07501">
    <property type="entry name" value="G5"/>
    <property type="match status" value="1"/>
</dbReference>
<protein>
    <submittedName>
        <fullName evidence="5">LysM peptidoglycan-binding domain-containing protein</fullName>
    </submittedName>
</protein>
<comment type="caution">
    <text evidence="5">The sequence shown here is derived from an EMBL/GenBank/DDBJ whole genome shotgun (WGS) entry which is preliminary data.</text>
</comment>
<dbReference type="InterPro" id="IPR036779">
    <property type="entry name" value="LysM_dom_sf"/>
</dbReference>
<evidence type="ECO:0000313" key="6">
    <source>
        <dbReference type="Proteomes" id="UP000306477"/>
    </source>
</evidence>
<name>A0A4S3PMQ5_9BACI</name>
<dbReference type="Pfam" id="PF01551">
    <property type="entry name" value="Peptidase_M23"/>
    <property type="match status" value="1"/>
</dbReference>
<dbReference type="InterPro" id="IPR016047">
    <property type="entry name" value="M23ase_b-sheet_dom"/>
</dbReference>
<dbReference type="Pfam" id="PF01476">
    <property type="entry name" value="LysM"/>
    <property type="match status" value="1"/>
</dbReference>
<evidence type="ECO:0000256" key="2">
    <source>
        <dbReference type="SAM" id="SignalP"/>
    </source>
</evidence>
<dbReference type="InterPro" id="IPR018392">
    <property type="entry name" value="LysM"/>
</dbReference>
<feature type="signal peptide" evidence="2">
    <location>
        <begin position="1"/>
        <end position="38"/>
    </location>
</feature>
<keyword evidence="1 2" id="KW-0732">Signal</keyword>
<accession>A0A4S3PMQ5</accession>
<dbReference type="Gene3D" id="3.10.350.10">
    <property type="entry name" value="LysM domain"/>
    <property type="match status" value="1"/>
</dbReference>
<dbReference type="CDD" id="cd00118">
    <property type="entry name" value="LysM"/>
    <property type="match status" value="1"/>
</dbReference>
<feature type="domain" description="LysM" evidence="4">
    <location>
        <begin position="218"/>
        <end position="263"/>
    </location>
</feature>
<evidence type="ECO:0000259" key="3">
    <source>
        <dbReference type="PROSITE" id="PS51109"/>
    </source>
</evidence>
<evidence type="ECO:0000256" key="1">
    <source>
        <dbReference type="ARBA" id="ARBA00022729"/>
    </source>
</evidence>
<dbReference type="STRING" id="1033734.GCA_000285535_02765"/>
<dbReference type="PANTHER" id="PTHR21666:SF270">
    <property type="entry name" value="MUREIN HYDROLASE ACTIVATOR ENVC"/>
    <property type="match status" value="1"/>
</dbReference>
<dbReference type="AlphaFoldDB" id="A0A4S3PMQ5"/>
<dbReference type="SUPFAM" id="SSF51261">
    <property type="entry name" value="Duplicated hybrid motif"/>
    <property type="match status" value="1"/>
</dbReference>
<dbReference type="Gene3D" id="2.20.230.10">
    <property type="entry name" value="Resuscitation-promoting factor rpfb"/>
    <property type="match status" value="1"/>
</dbReference>
<evidence type="ECO:0000313" key="5">
    <source>
        <dbReference type="EMBL" id="THE10817.1"/>
    </source>
</evidence>
<keyword evidence="6" id="KW-1185">Reference proteome</keyword>
<dbReference type="CDD" id="cd12797">
    <property type="entry name" value="M23_peptidase"/>
    <property type="match status" value="1"/>
</dbReference>
<dbReference type="Gene3D" id="2.70.70.10">
    <property type="entry name" value="Glucose Permease (Domain IIA)"/>
    <property type="match status" value="1"/>
</dbReference>
<reference evidence="5 6" key="1">
    <citation type="journal article" date="2019" name="Indoor Air">
        <title>Impacts of indoor surface finishes on bacterial viability.</title>
        <authorList>
            <person name="Hu J."/>
            <person name="Maamar S.B."/>
            <person name="Glawe A.J."/>
            <person name="Gottel N."/>
            <person name="Gilbert J.A."/>
            <person name="Hartmann E.M."/>
        </authorList>
    </citation>
    <scope>NUCLEOTIDE SEQUENCE [LARGE SCALE GENOMIC DNA]</scope>
    <source>
        <strain evidence="5 6">AF060A6</strain>
    </source>
</reference>
<dbReference type="PROSITE" id="PS51109">
    <property type="entry name" value="G5"/>
    <property type="match status" value="1"/>
</dbReference>
<sequence length="478" mass="52581">MSNQNNNKKAPRTYMTLFKRVAITSVALSTLVFGTVSADTKIQTVYHIYIDGKRIGTVDSKNVVEKAIDQKVDSLKDQYQGLDLIADNVSVIEEQAFYPTFNNSTTAKKLETELEIAAEAKAITVDGEPVAYLKNEEEANEALKQLKLQYVSEEELQELEARATSKEPLPALAEGLSRLLDVSFVEKVSISDEKISPDQVHSPADTVTLLQKGTLEEKKYQVKEGDVLGSIAVDHDLKTAELLALNPGMTEDTLLQIGQELNVTAYKPFLTVVVKKEQNKKETIKFETKVNENSDMFKGDRKVTQEGQDGEKTVHYEYKIINGVTAETNKLGESIIKEPITEIIEKGTKVVPSRGSGQLAWPTVGGYISSHVGYRWGRLHKGLDIARPSNYAIKAADNGTVVEAGYDGSFGNKVVINHNNGMKTIYAHMSSIHVSVGQTVSRGQQIGVMGSTGNSTGTHLHFELYINGALKNPLEYLN</sequence>
<dbReference type="SUPFAM" id="SSF54106">
    <property type="entry name" value="LysM domain"/>
    <property type="match status" value="1"/>
</dbReference>
<evidence type="ECO:0000259" key="4">
    <source>
        <dbReference type="PROSITE" id="PS51782"/>
    </source>
</evidence>
<dbReference type="EMBL" id="SLUB01000039">
    <property type="protein sequence ID" value="THE10817.1"/>
    <property type="molecule type" value="Genomic_DNA"/>
</dbReference>
<dbReference type="GO" id="GO:0004222">
    <property type="term" value="F:metalloendopeptidase activity"/>
    <property type="evidence" value="ECO:0007669"/>
    <property type="project" value="TreeGrafter"/>
</dbReference>
<gene>
    <name evidence="5" type="ORF">E1I69_17335</name>
</gene>
<dbReference type="SMART" id="SM00257">
    <property type="entry name" value="LysM"/>
    <property type="match status" value="1"/>
</dbReference>
<dbReference type="InterPro" id="IPR011098">
    <property type="entry name" value="G5_dom"/>
</dbReference>
<dbReference type="InterPro" id="IPR011055">
    <property type="entry name" value="Dup_hybrid_motif"/>
</dbReference>
<dbReference type="InterPro" id="IPR050570">
    <property type="entry name" value="Cell_wall_metabolism_enzyme"/>
</dbReference>
<dbReference type="SMART" id="SM01208">
    <property type="entry name" value="G5"/>
    <property type="match status" value="1"/>
</dbReference>
<dbReference type="OrthoDB" id="9805070at2"/>
<dbReference type="RefSeq" id="WP_136380823.1">
    <property type="nucleotide sequence ID" value="NZ_SLUB01000039.1"/>
</dbReference>
<feature type="domain" description="G5" evidence="3">
    <location>
        <begin position="270"/>
        <end position="350"/>
    </location>
</feature>
<feature type="chain" id="PRO_5020621649" evidence="2">
    <location>
        <begin position="39"/>
        <end position="478"/>
    </location>
</feature>
<organism evidence="5 6">
    <name type="scientific">Bacillus timonensis</name>
    <dbReference type="NCBI Taxonomy" id="1033734"/>
    <lineage>
        <taxon>Bacteria</taxon>
        <taxon>Bacillati</taxon>
        <taxon>Bacillota</taxon>
        <taxon>Bacilli</taxon>
        <taxon>Bacillales</taxon>
        <taxon>Bacillaceae</taxon>
        <taxon>Bacillus</taxon>
    </lineage>
</organism>
<dbReference type="Proteomes" id="UP000306477">
    <property type="component" value="Unassembled WGS sequence"/>
</dbReference>
<dbReference type="PANTHER" id="PTHR21666">
    <property type="entry name" value="PEPTIDASE-RELATED"/>
    <property type="match status" value="1"/>
</dbReference>
<proteinExistence type="predicted"/>